<sequence length="69" mass="7430">MSDRIPTAPAVAWLDPRDHPPPPAKKLLLLTCGGVAVLGHWGDDCVAWAPLPKIPPGIKRRLLAWTSST</sequence>
<protein>
    <submittedName>
        <fullName evidence="1">Uncharacterized protein</fullName>
    </submittedName>
</protein>
<reference evidence="1" key="1">
    <citation type="submission" date="2020-04" db="EMBL/GenBank/DDBJ databases">
        <authorList>
            <person name="Chiriac C."/>
            <person name="Salcher M."/>
            <person name="Ghai R."/>
            <person name="Kavagutti S V."/>
        </authorList>
    </citation>
    <scope>NUCLEOTIDE SEQUENCE</scope>
</reference>
<gene>
    <name evidence="1" type="ORF">UFOVP728_14</name>
</gene>
<proteinExistence type="predicted"/>
<evidence type="ECO:0000313" key="1">
    <source>
        <dbReference type="EMBL" id="CAB4160823.1"/>
    </source>
</evidence>
<name>A0A6J5NPM3_9CAUD</name>
<dbReference type="EMBL" id="LR796706">
    <property type="protein sequence ID" value="CAB4160823.1"/>
    <property type="molecule type" value="Genomic_DNA"/>
</dbReference>
<organism evidence="1">
    <name type="scientific">uncultured Caudovirales phage</name>
    <dbReference type="NCBI Taxonomy" id="2100421"/>
    <lineage>
        <taxon>Viruses</taxon>
        <taxon>Duplodnaviria</taxon>
        <taxon>Heunggongvirae</taxon>
        <taxon>Uroviricota</taxon>
        <taxon>Caudoviricetes</taxon>
        <taxon>Peduoviridae</taxon>
        <taxon>Maltschvirus</taxon>
        <taxon>Maltschvirus maltsch</taxon>
    </lineage>
</organism>
<accession>A0A6J5NPM3</accession>